<organism evidence="2">
    <name type="scientific">uncultured marine microorganism HF4000_010I05</name>
    <dbReference type="NCBI Taxonomy" id="455517"/>
    <lineage>
        <taxon>unclassified sequences</taxon>
        <taxon>environmental samples</taxon>
    </lineage>
</organism>
<evidence type="ECO:0000313" key="2">
    <source>
        <dbReference type="EMBL" id="ABZ06451.1"/>
    </source>
</evidence>
<sequence>MAGAVLLLVGKKVFQVIKSSQQPTSPISTVDDVRSTNWLKKPNQSEKTTLNVRRPQKNSVNESGCSSS</sequence>
<name>B3T1J2_9ZZZZ</name>
<dbReference type="EMBL" id="EU016576">
    <property type="protein sequence ID" value="ABZ06451.1"/>
    <property type="molecule type" value="Genomic_DNA"/>
</dbReference>
<feature type="region of interest" description="Disordered" evidence="1">
    <location>
        <begin position="20"/>
        <end position="68"/>
    </location>
</feature>
<gene>
    <name evidence="2" type="ORF">ALOHA_HF4000010I05ctg1g15</name>
</gene>
<feature type="compositionally biased region" description="Polar residues" evidence="1">
    <location>
        <begin position="45"/>
        <end position="68"/>
    </location>
</feature>
<dbReference type="AlphaFoldDB" id="B3T1J2"/>
<protein>
    <submittedName>
        <fullName evidence="2">Uncharacterized protein</fullName>
    </submittedName>
</protein>
<proteinExistence type="predicted"/>
<reference evidence="2" key="1">
    <citation type="journal article" date="2008" name="ISME J.">
        <title>Genomic patterns of recombination, clonal divergence and environment in marine microbial populations.</title>
        <authorList>
            <person name="Konstantinidis K.T."/>
            <person name="Delong E.F."/>
        </authorList>
    </citation>
    <scope>NUCLEOTIDE SEQUENCE</scope>
</reference>
<evidence type="ECO:0000256" key="1">
    <source>
        <dbReference type="SAM" id="MobiDB-lite"/>
    </source>
</evidence>
<accession>B3T1J2</accession>